<evidence type="ECO:0000256" key="5">
    <source>
        <dbReference type="ARBA" id="ARBA00022691"/>
    </source>
</evidence>
<name>A0A1B9F3L5_9BACT</name>
<dbReference type="EMBL" id="MAGO01000011">
    <property type="protein sequence ID" value="OCC14529.1"/>
    <property type="molecule type" value="Genomic_DNA"/>
</dbReference>
<dbReference type="RefSeq" id="WP_067619874.1">
    <property type="nucleotide sequence ID" value="NZ_MAGO01000011.1"/>
</dbReference>
<dbReference type="Proteomes" id="UP000093080">
    <property type="component" value="Unassembled WGS sequence"/>
</dbReference>
<dbReference type="Gene3D" id="3.40.50.150">
    <property type="entry name" value="Vaccinia Virus protein VP39"/>
    <property type="match status" value="1"/>
</dbReference>
<protein>
    <recommendedName>
        <fullName evidence="2">protein-glutamate O-methyltransferase</fullName>
        <ecNumber evidence="2">2.1.1.80</ecNumber>
    </recommendedName>
</protein>
<feature type="domain" description="CheR-type methyltransferase" evidence="6">
    <location>
        <begin position="1"/>
        <end position="273"/>
    </location>
</feature>
<evidence type="ECO:0000256" key="2">
    <source>
        <dbReference type="ARBA" id="ARBA00012534"/>
    </source>
</evidence>
<dbReference type="InterPro" id="IPR022642">
    <property type="entry name" value="CheR_C"/>
</dbReference>
<dbReference type="PROSITE" id="PS50123">
    <property type="entry name" value="CHER"/>
    <property type="match status" value="1"/>
</dbReference>
<evidence type="ECO:0000313" key="7">
    <source>
        <dbReference type="EMBL" id="OCC14529.1"/>
    </source>
</evidence>
<dbReference type="PANTHER" id="PTHR24422:SF10">
    <property type="entry name" value="CHEMOTAXIS PROTEIN METHYLTRANSFERASE 2"/>
    <property type="match status" value="1"/>
</dbReference>
<keyword evidence="5" id="KW-0949">S-adenosyl-L-methionine</keyword>
<evidence type="ECO:0000256" key="4">
    <source>
        <dbReference type="ARBA" id="ARBA00022679"/>
    </source>
</evidence>
<comment type="catalytic activity">
    <reaction evidence="1">
        <text>L-glutamyl-[protein] + S-adenosyl-L-methionine = [protein]-L-glutamate 5-O-methyl ester + S-adenosyl-L-homocysteine</text>
        <dbReference type="Rhea" id="RHEA:24452"/>
        <dbReference type="Rhea" id="RHEA-COMP:10208"/>
        <dbReference type="Rhea" id="RHEA-COMP:10311"/>
        <dbReference type="ChEBI" id="CHEBI:29973"/>
        <dbReference type="ChEBI" id="CHEBI:57856"/>
        <dbReference type="ChEBI" id="CHEBI:59789"/>
        <dbReference type="ChEBI" id="CHEBI:82795"/>
        <dbReference type="EC" id="2.1.1.80"/>
    </reaction>
</comment>
<dbReference type="InterPro" id="IPR050903">
    <property type="entry name" value="Bact_Chemotaxis_MeTrfase"/>
</dbReference>
<dbReference type="GO" id="GO:0032259">
    <property type="term" value="P:methylation"/>
    <property type="evidence" value="ECO:0007669"/>
    <property type="project" value="UniProtKB-KW"/>
</dbReference>
<dbReference type="InterPro" id="IPR000780">
    <property type="entry name" value="CheR_MeTrfase"/>
</dbReference>
<dbReference type="SUPFAM" id="SSF47757">
    <property type="entry name" value="Chemotaxis receptor methyltransferase CheR, N-terminal domain"/>
    <property type="match status" value="1"/>
</dbReference>
<dbReference type="OrthoDB" id="9786165at2"/>
<dbReference type="Gene3D" id="1.10.155.10">
    <property type="entry name" value="Chemotaxis receptor methyltransferase CheR, N-terminal domain"/>
    <property type="match status" value="1"/>
</dbReference>
<sequence length="288" mass="33676">MDQTEKEALDEIVRILEQWSGCPFSHFKKGTLIRRIKRRLILTRKPTFSIYLDYLKMYPVEFQHLFDSLTIKVSSFFRDPEVFEAVEHGVLPLLFNRIKKTGRGQLRTWSVASAKGEEAYSMGILLCEFMKNNAWARDIPVSVIGSDIDSTAVRTARRGIYKREDLAIALTRYPQYFKRIVVEKDELYEVHPALKKIVSFLTFDCTNPEFKSPPGGVFAEYDIILLRNVLIYYDNEIKERIFKRVFECLKPMGFLILGKSEVMPKHMEKYFKTFSRGHKIYLRGDSSP</sequence>
<dbReference type="AlphaFoldDB" id="A0A1B9F3L5"/>
<dbReference type="Pfam" id="PF01739">
    <property type="entry name" value="CheR"/>
    <property type="match status" value="1"/>
</dbReference>
<keyword evidence="3 7" id="KW-0489">Methyltransferase</keyword>
<dbReference type="SMART" id="SM00138">
    <property type="entry name" value="MeTrc"/>
    <property type="match status" value="1"/>
</dbReference>
<dbReference type="GO" id="GO:0008983">
    <property type="term" value="F:protein-glutamate O-methyltransferase activity"/>
    <property type="evidence" value="ECO:0007669"/>
    <property type="project" value="UniProtKB-EC"/>
</dbReference>
<dbReference type="PRINTS" id="PR00996">
    <property type="entry name" value="CHERMTFRASE"/>
</dbReference>
<organism evidence="7 8">
    <name type="scientific">Dissulfuribacter thermophilus</name>
    <dbReference type="NCBI Taxonomy" id="1156395"/>
    <lineage>
        <taxon>Bacteria</taxon>
        <taxon>Pseudomonadati</taxon>
        <taxon>Thermodesulfobacteriota</taxon>
        <taxon>Dissulfuribacteria</taxon>
        <taxon>Dissulfuribacterales</taxon>
        <taxon>Dissulfuribacteraceae</taxon>
        <taxon>Dissulfuribacter</taxon>
    </lineage>
</organism>
<keyword evidence="8" id="KW-1185">Reference proteome</keyword>
<reference evidence="7 8" key="1">
    <citation type="submission" date="2016-06" db="EMBL/GenBank/DDBJ databases">
        <title>Respiratory ammonification of nitrate coupled to the oxidation of elemental sulfur in deep-sea autotrophic thermophilic bacteria.</title>
        <authorList>
            <person name="Slobodkina G.B."/>
            <person name="Mardanov A.V."/>
            <person name="Ravin N.V."/>
            <person name="Frolova A.A."/>
            <person name="Viryasiv M.B."/>
            <person name="Chernyh N.A."/>
            <person name="Bonch-Osmolovskaya E.A."/>
            <person name="Slobodkin A.I."/>
        </authorList>
    </citation>
    <scope>NUCLEOTIDE SEQUENCE [LARGE SCALE GENOMIC DNA]</scope>
    <source>
        <strain evidence="7 8">S69</strain>
    </source>
</reference>
<dbReference type="Pfam" id="PF03705">
    <property type="entry name" value="CheR_N"/>
    <property type="match status" value="1"/>
</dbReference>
<dbReference type="EC" id="2.1.1.80" evidence="2"/>
<proteinExistence type="predicted"/>
<keyword evidence="4 7" id="KW-0808">Transferase</keyword>
<dbReference type="STRING" id="1156395.DBT_2071"/>
<dbReference type="SUPFAM" id="SSF53335">
    <property type="entry name" value="S-adenosyl-L-methionine-dependent methyltransferases"/>
    <property type="match status" value="1"/>
</dbReference>
<accession>A0A1B9F3L5</accession>
<dbReference type="InterPro" id="IPR036804">
    <property type="entry name" value="CheR_N_sf"/>
</dbReference>
<dbReference type="PANTHER" id="PTHR24422">
    <property type="entry name" value="CHEMOTAXIS PROTEIN METHYLTRANSFERASE"/>
    <property type="match status" value="1"/>
</dbReference>
<comment type="caution">
    <text evidence="7">The sequence shown here is derived from an EMBL/GenBank/DDBJ whole genome shotgun (WGS) entry which is preliminary data.</text>
</comment>
<evidence type="ECO:0000259" key="6">
    <source>
        <dbReference type="PROSITE" id="PS50123"/>
    </source>
</evidence>
<dbReference type="InterPro" id="IPR022641">
    <property type="entry name" value="CheR_N"/>
</dbReference>
<evidence type="ECO:0000313" key="8">
    <source>
        <dbReference type="Proteomes" id="UP000093080"/>
    </source>
</evidence>
<gene>
    <name evidence="7" type="ORF">DBT_2071</name>
</gene>
<dbReference type="InterPro" id="IPR029063">
    <property type="entry name" value="SAM-dependent_MTases_sf"/>
</dbReference>
<evidence type="ECO:0000256" key="1">
    <source>
        <dbReference type="ARBA" id="ARBA00001541"/>
    </source>
</evidence>
<evidence type="ECO:0000256" key="3">
    <source>
        <dbReference type="ARBA" id="ARBA00022603"/>
    </source>
</evidence>